<dbReference type="KEGG" id="hir:HETIRDRAFT_409582"/>
<dbReference type="EMBL" id="KI925458">
    <property type="protein sequence ID" value="ETW81798.1"/>
    <property type="molecule type" value="Genomic_DNA"/>
</dbReference>
<dbReference type="InParanoid" id="W4K7P1"/>
<name>W4K7P1_HETIT</name>
<dbReference type="Proteomes" id="UP000030671">
    <property type="component" value="Unassembled WGS sequence"/>
</dbReference>
<sequence>MRSYAGAVWRGTRSSIYICRPTAFDHSQTADLEEASAARESSPPAPVLALSRTVHAASGGKYAACRGRHC</sequence>
<evidence type="ECO:0000313" key="2">
    <source>
        <dbReference type="Proteomes" id="UP000030671"/>
    </source>
</evidence>
<gene>
    <name evidence="1" type="ORF">HETIRDRAFT_409582</name>
</gene>
<accession>W4K7P1</accession>
<dbReference type="HOGENOM" id="CLU_2758082_0_0_1"/>
<proteinExistence type="predicted"/>
<dbReference type="GeneID" id="20672782"/>
<keyword evidence="2" id="KW-1185">Reference proteome</keyword>
<organism evidence="1 2">
    <name type="scientific">Heterobasidion irregulare (strain TC 32-1)</name>
    <dbReference type="NCBI Taxonomy" id="747525"/>
    <lineage>
        <taxon>Eukaryota</taxon>
        <taxon>Fungi</taxon>
        <taxon>Dikarya</taxon>
        <taxon>Basidiomycota</taxon>
        <taxon>Agaricomycotina</taxon>
        <taxon>Agaricomycetes</taxon>
        <taxon>Russulales</taxon>
        <taxon>Bondarzewiaceae</taxon>
        <taxon>Heterobasidion</taxon>
        <taxon>Heterobasidion annosum species complex</taxon>
    </lineage>
</organism>
<dbReference type="RefSeq" id="XP_009546399.1">
    <property type="nucleotide sequence ID" value="XM_009548104.1"/>
</dbReference>
<dbReference type="AlphaFoldDB" id="W4K7P1"/>
<protein>
    <submittedName>
        <fullName evidence="1">Uncharacterized protein</fullName>
    </submittedName>
</protein>
<evidence type="ECO:0000313" key="1">
    <source>
        <dbReference type="EMBL" id="ETW81798.1"/>
    </source>
</evidence>
<reference evidence="1 2" key="1">
    <citation type="journal article" date="2012" name="New Phytol.">
        <title>Insight into trade-off between wood decay and parasitism from the genome of a fungal forest pathogen.</title>
        <authorList>
            <person name="Olson A."/>
            <person name="Aerts A."/>
            <person name="Asiegbu F."/>
            <person name="Belbahri L."/>
            <person name="Bouzid O."/>
            <person name="Broberg A."/>
            <person name="Canback B."/>
            <person name="Coutinho P.M."/>
            <person name="Cullen D."/>
            <person name="Dalman K."/>
            <person name="Deflorio G."/>
            <person name="van Diepen L.T."/>
            <person name="Dunand C."/>
            <person name="Duplessis S."/>
            <person name="Durling M."/>
            <person name="Gonthier P."/>
            <person name="Grimwood J."/>
            <person name="Fossdal C.G."/>
            <person name="Hansson D."/>
            <person name="Henrissat B."/>
            <person name="Hietala A."/>
            <person name="Himmelstrand K."/>
            <person name="Hoffmeister D."/>
            <person name="Hogberg N."/>
            <person name="James T.Y."/>
            <person name="Karlsson M."/>
            <person name="Kohler A."/>
            <person name="Kues U."/>
            <person name="Lee Y.H."/>
            <person name="Lin Y.C."/>
            <person name="Lind M."/>
            <person name="Lindquist E."/>
            <person name="Lombard V."/>
            <person name="Lucas S."/>
            <person name="Lunden K."/>
            <person name="Morin E."/>
            <person name="Murat C."/>
            <person name="Park J."/>
            <person name="Raffaello T."/>
            <person name="Rouze P."/>
            <person name="Salamov A."/>
            <person name="Schmutz J."/>
            <person name="Solheim H."/>
            <person name="Stahlberg J."/>
            <person name="Velez H."/>
            <person name="de Vries R.P."/>
            <person name="Wiebenga A."/>
            <person name="Woodward S."/>
            <person name="Yakovlev I."/>
            <person name="Garbelotto M."/>
            <person name="Martin F."/>
            <person name="Grigoriev I.V."/>
            <person name="Stenlid J."/>
        </authorList>
    </citation>
    <scope>NUCLEOTIDE SEQUENCE [LARGE SCALE GENOMIC DNA]</scope>
    <source>
        <strain evidence="1 2">TC 32-1</strain>
    </source>
</reference>